<dbReference type="Proteomes" id="UP000796880">
    <property type="component" value="Unassembled WGS sequence"/>
</dbReference>
<keyword evidence="5" id="KW-0158">Chromosome</keyword>
<dbReference type="GO" id="GO:0045740">
    <property type="term" value="P:positive regulation of DNA replication"/>
    <property type="evidence" value="ECO:0007669"/>
    <property type="project" value="TreeGrafter"/>
</dbReference>
<evidence type="ECO:0000256" key="7">
    <source>
        <dbReference type="ARBA" id="ARBA00023125"/>
    </source>
</evidence>
<evidence type="ECO:0000256" key="5">
    <source>
        <dbReference type="ARBA" id="ARBA00022454"/>
    </source>
</evidence>
<organism evidence="10 11">
    <name type="scientific">Rhamnella rubrinervis</name>
    <dbReference type="NCBI Taxonomy" id="2594499"/>
    <lineage>
        <taxon>Eukaryota</taxon>
        <taxon>Viridiplantae</taxon>
        <taxon>Streptophyta</taxon>
        <taxon>Embryophyta</taxon>
        <taxon>Tracheophyta</taxon>
        <taxon>Spermatophyta</taxon>
        <taxon>Magnoliopsida</taxon>
        <taxon>eudicotyledons</taxon>
        <taxon>Gunneridae</taxon>
        <taxon>Pentapetalae</taxon>
        <taxon>rosids</taxon>
        <taxon>fabids</taxon>
        <taxon>Rosales</taxon>
        <taxon>Rhamnaceae</taxon>
        <taxon>rhamnoid group</taxon>
        <taxon>Rhamneae</taxon>
        <taxon>Rhamnella</taxon>
    </lineage>
</organism>
<dbReference type="GO" id="GO:0003697">
    <property type="term" value="F:single-stranded DNA binding"/>
    <property type="evidence" value="ECO:0007669"/>
    <property type="project" value="TreeGrafter"/>
</dbReference>
<dbReference type="OrthoDB" id="2314520at2759"/>
<evidence type="ECO:0000256" key="2">
    <source>
        <dbReference type="ARBA" id="ARBA00004574"/>
    </source>
</evidence>
<feature type="compositionally biased region" description="Polar residues" evidence="9">
    <location>
        <begin position="30"/>
        <end position="51"/>
    </location>
</feature>
<dbReference type="InterPro" id="IPR028262">
    <property type="entry name" value="CTC1_plant"/>
</dbReference>
<dbReference type="EMBL" id="VOIH02000005">
    <property type="protein sequence ID" value="KAF3446226.1"/>
    <property type="molecule type" value="Genomic_DNA"/>
</dbReference>
<evidence type="ECO:0000256" key="9">
    <source>
        <dbReference type="SAM" id="MobiDB-lite"/>
    </source>
</evidence>
<evidence type="ECO:0000313" key="11">
    <source>
        <dbReference type="Proteomes" id="UP000796880"/>
    </source>
</evidence>
<accession>A0A8K0MHK8</accession>
<name>A0A8K0MHK8_9ROSA</name>
<comment type="subcellular location">
    <subcellularLocation>
        <location evidence="2">Chromosome</location>
        <location evidence="2">Telomere</location>
    </subcellularLocation>
    <subcellularLocation>
        <location evidence="1">Nucleus</location>
    </subcellularLocation>
</comment>
<evidence type="ECO:0000256" key="8">
    <source>
        <dbReference type="ARBA" id="ARBA00023242"/>
    </source>
</evidence>
<keyword evidence="11" id="KW-1185">Reference proteome</keyword>
<dbReference type="Pfam" id="PF15491">
    <property type="entry name" value="CTC1_2"/>
    <property type="match status" value="1"/>
</dbReference>
<dbReference type="GO" id="GO:1990879">
    <property type="term" value="C:CST complex"/>
    <property type="evidence" value="ECO:0007669"/>
    <property type="project" value="TreeGrafter"/>
</dbReference>
<evidence type="ECO:0000256" key="6">
    <source>
        <dbReference type="ARBA" id="ARBA00022895"/>
    </source>
</evidence>
<evidence type="ECO:0000256" key="3">
    <source>
        <dbReference type="ARBA" id="ARBA00006332"/>
    </source>
</evidence>
<evidence type="ECO:0000256" key="4">
    <source>
        <dbReference type="ARBA" id="ARBA00016175"/>
    </source>
</evidence>
<dbReference type="GO" id="GO:0042162">
    <property type="term" value="F:telomeric DNA binding"/>
    <property type="evidence" value="ECO:0007669"/>
    <property type="project" value="TreeGrafter"/>
</dbReference>
<dbReference type="PANTHER" id="PTHR14865:SF2">
    <property type="entry name" value="CST COMPLEX SUBUNIT CTC1"/>
    <property type="match status" value="1"/>
</dbReference>
<dbReference type="GO" id="GO:0010833">
    <property type="term" value="P:telomere maintenance via telomere lengthening"/>
    <property type="evidence" value="ECO:0007669"/>
    <property type="project" value="TreeGrafter"/>
</dbReference>
<gene>
    <name evidence="10" type="ORF">FNV43_RR11405</name>
</gene>
<dbReference type="InterPro" id="IPR042617">
    <property type="entry name" value="CTC1-like"/>
</dbReference>
<reference evidence="10" key="1">
    <citation type="submission" date="2020-03" db="EMBL/GenBank/DDBJ databases">
        <title>A high-quality chromosome-level genome assembly of a woody plant with both climbing and erect habits, Rhamnella rubrinervis.</title>
        <authorList>
            <person name="Lu Z."/>
            <person name="Yang Y."/>
            <person name="Zhu X."/>
            <person name="Sun Y."/>
        </authorList>
    </citation>
    <scope>NUCLEOTIDE SEQUENCE</scope>
    <source>
        <strain evidence="10">BYM</strain>
        <tissue evidence="10">Leaf</tissue>
    </source>
</reference>
<protein>
    <recommendedName>
        <fullName evidence="4">CST complex subunit CTC1</fullName>
    </recommendedName>
</protein>
<keyword evidence="6" id="KW-0779">Telomere</keyword>
<comment type="caution">
    <text evidence="10">The sequence shown here is derived from an EMBL/GenBank/DDBJ whole genome shotgun (WGS) entry which is preliminary data.</text>
</comment>
<keyword evidence="7" id="KW-0238">DNA-binding</keyword>
<dbReference type="PANTHER" id="PTHR14865">
    <property type="entry name" value="CST COMPLEX SUBUNIT CTC1"/>
    <property type="match status" value="1"/>
</dbReference>
<evidence type="ECO:0000256" key="1">
    <source>
        <dbReference type="ARBA" id="ARBA00004123"/>
    </source>
</evidence>
<keyword evidence="8" id="KW-0539">Nucleus</keyword>
<sequence length="1415" mass="157522">MENTRVLTIMELLQGGSPITATYYPHCRPSSLSTNSSHSKQAPLPSTSTDPNPDRPNVLTPLDHPAIIIGTLILPTASDTSSVRTSSASNPTRRCSYNSCFQFTDGSATICCDIIDLDVRIIGKKIRVLAWNFIPIKRGGGFLEIIRWSLPDSDSGPSRCLKVDSFSLASGSPFFFEGSSKALYRVHGALESISPISVVPSTSGVSDPKSTVGCNLIPSTNLRGFLVQILVCECKFCSSNQSRLLQDSIQEHHSHSFTKPLFVYFCGSASSWHPVFTKLIGNLVNISGLKRKLVYIAKEESRLMYVTTEKSNLHLPSFLKKCVQNNETSINGKGECGTYVGIVRGVYMQGMVVEMDNEVWLLLTDQLLTPPHSLRVGALISVRNVHFVDPKFSWKKMLILGACFKTSISVEHFSPLVTGCHMLSQSHSMLGNFIGSLAFSARLWVLLLVSCFRQKFAGIVSEKEILGSKNKEGLVQMYASSHLPSSTLQPQRGIFMALCKHDTCGRGCQQYSRNLKLVAPIFSSICHWEGTWIRELQLKNENKILRDSNQYNLLSCEGRSYCRPIRKIFSSEDIGIILIGNLKISPSSGRLQLVDATGSIDVFIPDLPSTWNSNSIYEVIDYSLVIEGMPGQLDHFRWIQNELFSCRSIFNFIPLAREINLTVYVCFHLGSATCRNFPFYPRSKSKEVFQRPESGIFHLLYVTHKFPLLQKFQGDAVISDTSSVFVEALILSWNLFLPREDEIVHQTKNLVDQLKDCMQHCDGGNASLKRCKVDHESGGALSGLVDIPCKVSREFSGSNSYAKSNEKQSHCNLTSHEISCLAAIRGVNNHGGVHSVKLSCTRAILRSWGFCRPSSCKVMLEFKPESYHKYQLLRIGCYYITNHDREDSFCNLKDFDNVSGIKVLVTSTTHLNSLSFVPDGVLQRSNSSKHPPLDGLSCIRDEFPCKDHNEEVLLQMLNDNSLETCSDISLFLPANIINFFELNRNKMDENLVQPAVIPEGTVEASPYNGAVVPSPLLLPKSNCLLPEGSLISLRGIVIAAHGVDHNSVYAHLSCQNLGYPLRSKFVHGFASSSCFHVLIDNQIARISGAISKHAFPIGFGAGVDATFHRVLELGRPNRWMLTPVSLILINSIRVNELCSDKCSNLDSCMHDASLDTITSGLISKLVQCFDCKPMQSHCRVVAVSFLVLEKKKRTDVCLQSKRCSREDPIGVPLACFVLEDGSSSCCCWANAERAATLLRLHEKLPQRTFGSNDWGQKGFETDNSVCSPITFQLERILKNHDRITVKNYGSFFDSSYQDLAVSVSSENALSTSDESFLKLVVYNACFGTLWTIAASLMDSDTVRQLMKDNLLATEVSMHSMRHIWAKEVHYTNPCTEARNVIKELFNRRNCSDGRAALLKKVRLREFGRAEMLVLH</sequence>
<feature type="region of interest" description="Disordered" evidence="9">
    <location>
        <begin position="30"/>
        <end position="58"/>
    </location>
</feature>
<evidence type="ECO:0000313" key="10">
    <source>
        <dbReference type="EMBL" id="KAF3446226.1"/>
    </source>
</evidence>
<comment type="similarity">
    <text evidence="3">Belongs to the CTC1 family.</text>
</comment>
<proteinExistence type="inferred from homology"/>